<feature type="compositionally biased region" description="Polar residues" evidence="2">
    <location>
        <begin position="117"/>
        <end position="135"/>
    </location>
</feature>
<organism evidence="4 5">
    <name type="scientific">Blattamonas nauphoetae</name>
    <dbReference type="NCBI Taxonomy" id="2049346"/>
    <lineage>
        <taxon>Eukaryota</taxon>
        <taxon>Metamonada</taxon>
        <taxon>Preaxostyla</taxon>
        <taxon>Oxymonadida</taxon>
        <taxon>Blattamonas</taxon>
    </lineage>
</organism>
<proteinExistence type="predicted"/>
<dbReference type="Gene3D" id="3.30.40.10">
    <property type="entry name" value="Zinc/RING finger domain, C3HC4 (zinc finger)"/>
    <property type="match status" value="1"/>
</dbReference>
<evidence type="ECO:0000256" key="2">
    <source>
        <dbReference type="SAM" id="MobiDB-lite"/>
    </source>
</evidence>
<dbReference type="Proteomes" id="UP001281761">
    <property type="component" value="Unassembled WGS sequence"/>
</dbReference>
<dbReference type="InterPro" id="IPR001841">
    <property type="entry name" value="Znf_RING"/>
</dbReference>
<evidence type="ECO:0000313" key="4">
    <source>
        <dbReference type="EMBL" id="KAK2964710.1"/>
    </source>
</evidence>
<feature type="domain" description="RING-type" evidence="3">
    <location>
        <begin position="12"/>
        <end position="54"/>
    </location>
</feature>
<dbReference type="Pfam" id="PF13639">
    <property type="entry name" value="zf-RING_2"/>
    <property type="match status" value="1"/>
</dbReference>
<name>A0ABQ9YLS5_9EUKA</name>
<feature type="region of interest" description="Disordered" evidence="2">
    <location>
        <begin position="112"/>
        <end position="169"/>
    </location>
</feature>
<protein>
    <recommendedName>
        <fullName evidence="3">RING-type domain-containing protein</fullName>
    </recommendedName>
</protein>
<dbReference type="SMART" id="SM00184">
    <property type="entry name" value="RING"/>
    <property type="match status" value="1"/>
</dbReference>
<dbReference type="EMBL" id="JARBJD010000001">
    <property type="protein sequence ID" value="KAK2964710.1"/>
    <property type="molecule type" value="Genomic_DNA"/>
</dbReference>
<dbReference type="InterPro" id="IPR013083">
    <property type="entry name" value="Znf_RING/FYVE/PHD"/>
</dbReference>
<keyword evidence="1" id="KW-0863">Zinc-finger</keyword>
<keyword evidence="1" id="KW-0479">Metal-binding</keyword>
<evidence type="ECO:0000313" key="5">
    <source>
        <dbReference type="Proteomes" id="UP001281761"/>
    </source>
</evidence>
<dbReference type="PROSITE" id="PS50089">
    <property type="entry name" value="ZF_RING_2"/>
    <property type="match status" value="1"/>
</dbReference>
<keyword evidence="5" id="KW-1185">Reference proteome</keyword>
<dbReference type="PANTHER" id="PTHR16047:SF7">
    <property type="entry name" value="E3 UBIQUITIN-PROTEIN LIGASE RFWD3"/>
    <property type="match status" value="1"/>
</dbReference>
<dbReference type="PANTHER" id="PTHR16047">
    <property type="entry name" value="RFWD3 PROTEIN"/>
    <property type="match status" value="1"/>
</dbReference>
<gene>
    <name evidence="4" type="ORF">BLNAU_10</name>
</gene>
<keyword evidence="1" id="KW-0862">Zinc</keyword>
<reference evidence="4 5" key="1">
    <citation type="journal article" date="2022" name="bioRxiv">
        <title>Genomics of Preaxostyla Flagellates Illuminates Evolutionary Transitions and the Path Towards Mitochondrial Loss.</title>
        <authorList>
            <person name="Novak L.V.F."/>
            <person name="Treitli S.C."/>
            <person name="Pyrih J."/>
            <person name="Halakuc P."/>
            <person name="Pipaliya S.V."/>
            <person name="Vacek V."/>
            <person name="Brzon O."/>
            <person name="Soukal P."/>
            <person name="Eme L."/>
            <person name="Dacks J.B."/>
            <person name="Karnkowska A."/>
            <person name="Elias M."/>
            <person name="Hampl V."/>
        </authorList>
    </citation>
    <scope>NUCLEOTIDE SEQUENCE [LARGE SCALE GENOMIC DNA]</scope>
    <source>
        <strain evidence="4">NAU3</strain>
        <tissue evidence="4">Gut</tissue>
    </source>
</reference>
<sequence>MENEEYSNLRDCSICLCSFDTTSHQPFSLKCGHVFGKDCISQWAKSNKRCPECRKDFNANDGRTLVIPTGVTFHKRNEDDEKNYSRLQELAGRCTEIQRQITRMQVVLIRKRKEQSHTTAKLQTPKRSVSIQTCETPPPSPISGNSSPRLFPSSFDDDSDWKSQKSTKQ</sequence>
<evidence type="ECO:0000256" key="1">
    <source>
        <dbReference type="PROSITE-ProRule" id="PRU00175"/>
    </source>
</evidence>
<dbReference type="SUPFAM" id="SSF57850">
    <property type="entry name" value="RING/U-box"/>
    <property type="match status" value="1"/>
</dbReference>
<accession>A0ABQ9YLS5</accession>
<comment type="caution">
    <text evidence="4">The sequence shown here is derived from an EMBL/GenBank/DDBJ whole genome shotgun (WGS) entry which is preliminary data.</text>
</comment>
<evidence type="ECO:0000259" key="3">
    <source>
        <dbReference type="PROSITE" id="PS50089"/>
    </source>
</evidence>
<dbReference type="InterPro" id="IPR037381">
    <property type="entry name" value="RFWD3"/>
</dbReference>